<evidence type="ECO:0000256" key="7">
    <source>
        <dbReference type="ARBA" id="ARBA00023136"/>
    </source>
</evidence>
<keyword evidence="7" id="KW-0472">Membrane</keyword>
<keyword evidence="2" id="KW-0812">Transmembrane</keyword>
<keyword evidence="11" id="KW-1185">Reference proteome</keyword>
<evidence type="ECO:0000256" key="6">
    <source>
        <dbReference type="ARBA" id="ARBA00022989"/>
    </source>
</evidence>
<evidence type="ECO:0000313" key="11">
    <source>
        <dbReference type="Proteomes" id="UP000070700"/>
    </source>
</evidence>
<feature type="compositionally biased region" description="Pro residues" evidence="8">
    <location>
        <begin position="289"/>
        <end position="299"/>
    </location>
</feature>
<dbReference type="AlphaFoldDB" id="A0A132B502"/>
<dbReference type="GO" id="GO:0016020">
    <property type="term" value="C:membrane"/>
    <property type="evidence" value="ECO:0007669"/>
    <property type="project" value="UniProtKB-SubCell"/>
</dbReference>
<dbReference type="Gene3D" id="3.30.40.10">
    <property type="entry name" value="Zinc/RING finger domain, C3HC4 (zinc finger)"/>
    <property type="match status" value="1"/>
</dbReference>
<evidence type="ECO:0000256" key="2">
    <source>
        <dbReference type="ARBA" id="ARBA00022692"/>
    </source>
</evidence>
<proteinExistence type="predicted"/>
<dbReference type="OrthoDB" id="5817083at2759"/>
<evidence type="ECO:0000256" key="8">
    <source>
        <dbReference type="SAM" id="MobiDB-lite"/>
    </source>
</evidence>
<keyword evidence="3" id="KW-0479">Metal-binding</keyword>
<reference evidence="10 11" key="1">
    <citation type="submission" date="2015-10" db="EMBL/GenBank/DDBJ databases">
        <title>Full genome of DAOMC 229536 Phialocephala scopiformis, a fungal endophyte of spruce producing the potent anti-insectan compound rugulosin.</title>
        <authorList>
            <consortium name="DOE Joint Genome Institute"/>
            <person name="Walker A.K."/>
            <person name="Frasz S.L."/>
            <person name="Seifert K.A."/>
            <person name="Miller J.D."/>
            <person name="Mondo S.J."/>
            <person name="Labutti K."/>
            <person name="Lipzen A."/>
            <person name="Dockter R."/>
            <person name="Kennedy M."/>
            <person name="Grigoriev I.V."/>
            <person name="Spatafora J.W."/>
        </authorList>
    </citation>
    <scope>NUCLEOTIDE SEQUENCE [LARGE SCALE GENOMIC DNA]</scope>
    <source>
        <strain evidence="10 11">CBS 120377</strain>
    </source>
</reference>
<dbReference type="Pfam" id="PF12906">
    <property type="entry name" value="RINGv"/>
    <property type="match status" value="1"/>
</dbReference>
<evidence type="ECO:0000256" key="4">
    <source>
        <dbReference type="ARBA" id="ARBA00022771"/>
    </source>
</evidence>
<evidence type="ECO:0000256" key="1">
    <source>
        <dbReference type="ARBA" id="ARBA00004141"/>
    </source>
</evidence>
<evidence type="ECO:0000259" key="9">
    <source>
        <dbReference type="PROSITE" id="PS51292"/>
    </source>
</evidence>
<feature type="non-terminal residue" evidence="10">
    <location>
        <position position="433"/>
    </location>
</feature>
<dbReference type="STRING" id="149040.A0A132B502"/>
<dbReference type="SUPFAM" id="SSF57850">
    <property type="entry name" value="RING/U-box"/>
    <property type="match status" value="1"/>
</dbReference>
<dbReference type="RefSeq" id="XP_018061840.1">
    <property type="nucleotide sequence ID" value="XM_018208107.1"/>
</dbReference>
<dbReference type="GeneID" id="28817833"/>
<evidence type="ECO:0000256" key="5">
    <source>
        <dbReference type="ARBA" id="ARBA00022833"/>
    </source>
</evidence>
<dbReference type="InterPro" id="IPR013083">
    <property type="entry name" value="Znf_RING/FYVE/PHD"/>
</dbReference>
<protein>
    <recommendedName>
        <fullName evidence="9">RING-CH-type domain-containing protein</fullName>
    </recommendedName>
</protein>
<feature type="region of interest" description="Disordered" evidence="8">
    <location>
        <begin position="287"/>
        <end position="322"/>
    </location>
</feature>
<feature type="non-terminal residue" evidence="10">
    <location>
        <position position="1"/>
    </location>
</feature>
<feature type="domain" description="RING-CH-type" evidence="9">
    <location>
        <begin position="1"/>
        <end position="72"/>
    </location>
</feature>
<name>A0A132B502_MOLSC</name>
<dbReference type="GO" id="GO:0008270">
    <property type="term" value="F:zinc ion binding"/>
    <property type="evidence" value="ECO:0007669"/>
    <property type="project" value="UniProtKB-KW"/>
</dbReference>
<organism evidence="10 11">
    <name type="scientific">Mollisia scopiformis</name>
    <name type="common">Conifer needle endophyte fungus</name>
    <name type="synonym">Phialocephala scopiformis</name>
    <dbReference type="NCBI Taxonomy" id="149040"/>
    <lineage>
        <taxon>Eukaryota</taxon>
        <taxon>Fungi</taxon>
        <taxon>Dikarya</taxon>
        <taxon>Ascomycota</taxon>
        <taxon>Pezizomycotina</taxon>
        <taxon>Leotiomycetes</taxon>
        <taxon>Helotiales</taxon>
        <taxon>Mollisiaceae</taxon>
        <taxon>Mollisia</taxon>
    </lineage>
</organism>
<dbReference type="InParanoid" id="A0A132B502"/>
<keyword evidence="5" id="KW-0862">Zinc</keyword>
<gene>
    <name evidence="10" type="ORF">LY89DRAFT_536616</name>
</gene>
<dbReference type="InterPro" id="IPR011016">
    <property type="entry name" value="Znf_RING-CH"/>
</dbReference>
<evidence type="ECO:0000256" key="3">
    <source>
        <dbReference type="ARBA" id="ARBA00022723"/>
    </source>
</evidence>
<keyword evidence="4" id="KW-0863">Zinc-finger</keyword>
<keyword evidence="6" id="KW-1133">Transmembrane helix</keyword>
<dbReference type="KEGG" id="psco:LY89DRAFT_536616"/>
<accession>A0A132B502</accession>
<evidence type="ECO:0000313" key="10">
    <source>
        <dbReference type="EMBL" id="KUJ07485.1"/>
    </source>
</evidence>
<dbReference type="SMART" id="SM00744">
    <property type="entry name" value="RINGv"/>
    <property type="match status" value="1"/>
</dbReference>
<sequence length="433" mass="48108">PAEVRTCWICQQDDTEDTPENNVWRTPCPCSLTAHDSCLLEWIANEEAPKPGELAHNHKIVCPQCQAQINIQRPRDYLVAVVENIQWAAKWAMVPAATSATIGFAYSGLLVYGMNAMTLVFGAEETQEILRNGFREADPGPMGPYLPLIRSGLRVMDPFLPVMENSNPTLYYAVPLIAPALILFRTKVADYGLSILLIYLINPTHRTITWPPTPGLTLATLPYIRSLYNTLYSTLFARLETSWDLAVQRAPRAGETAEQIFAQNRADAQNADDGGARAIFELEWVEEPLPNPDPNPNPPQIDGQENEGVAPQPNDPNPNGQIRNQNLAIQRDIDLPTLATRVLGALFFPAISSVMGTLLKYALPNSLIAPATVSRGFWKTEVVYRGLLREKWGRSIVGGCLFVVLKDAVVLYCKWKKARDFGKRRVLDFVGKG</sequence>
<dbReference type="PANTHER" id="PTHR46283">
    <property type="entry name" value="E3 UBIQUITIN-PROTEIN LIGASE MARCH5"/>
    <property type="match status" value="1"/>
</dbReference>
<dbReference type="EMBL" id="KQ947439">
    <property type="protein sequence ID" value="KUJ07485.1"/>
    <property type="molecule type" value="Genomic_DNA"/>
</dbReference>
<comment type="subcellular location">
    <subcellularLocation>
        <location evidence="1">Membrane</location>
        <topology evidence="1">Multi-pass membrane protein</topology>
    </subcellularLocation>
</comment>
<dbReference type="PROSITE" id="PS51292">
    <property type="entry name" value="ZF_RING_CH"/>
    <property type="match status" value="1"/>
</dbReference>
<dbReference type="Proteomes" id="UP000070700">
    <property type="component" value="Unassembled WGS sequence"/>
</dbReference>